<dbReference type="FunFam" id="3.40.605.10:FF:000005">
    <property type="entry name" value="Succinate-semialdehyde dehydrogenase I"/>
    <property type="match status" value="1"/>
</dbReference>
<evidence type="ECO:0000313" key="5">
    <source>
        <dbReference type="Proteomes" id="UP000247591"/>
    </source>
</evidence>
<keyword evidence="2" id="KW-0560">Oxidoreductase</keyword>
<sequence length="491" mass="52301">MSDLPLLAGPGAARDSLYINGQWGPGETDESFDVTNPATGDVLAVVAAGQAADVQRAIDAADTAFPAWAGLTAYQRSAYLYDAYRLMLERADDLAMLMTMEQGKPLKAARTEVQYAADFLIWFAEEAKRVYGSTIPSARADQRFMVLRQPVGVVAAITPWNYPVSMITRKVAPAFAAGCPVLLKPAEHTPLTAIAVFKIFEDVGIPAGVANLVTTEDPRVFSERVFASRAVRKIAFTGSTAVGKMLAREAASTVKRVSLELGGHAPFIVFADADPVHAAKGATLVKFLNTGQACISPNRIFVHRSIAAEFVKTLVARTTKLTVGNGLDATSGVGPLIDQTSIDRMRRQVDNARAGGATVHAGGEQLRGEDYDGGHFFAPTVLTGVTPEMDIYREETFGPIAAVTVFDDEAEVIAMANDTDYGLASYVYTRDLARALRVSEQLRFGMVGINDINPTSAAAPFGGVKESGLGREGAAEGIGEYLDTKLIGLSI</sequence>
<reference evidence="4 5" key="1">
    <citation type="submission" date="2018-06" db="EMBL/GenBank/DDBJ databases">
        <title>Genomic Encyclopedia of Type Strains, Phase IV (KMG-IV): sequencing the most valuable type-strain genomes for metagenomic binning, comparative biology and taxonomic classification.</title>
        <authorList>
            <person name="Goeker M."/>
        </authorList>
    </citation>
    <scope>NUCLEOTIDE SEQUENCE [LARGE SCALE GENOMIC DNA]</scope>
    <source>
        <strain evidence="4 5">DSM 45521</strain>
    </source>
</reference>
<evidence type="ECO:0000313" key="4">
    <source>
        <dbReference type="EMBL" id="PYE16300.1"/>
    </source>
</evidence>
<dbReference type="Proteomes" id="UP000247591">
    <property type="component" value="Unassembled WGS sequence"/>
</dbReference>
<dbReference type="OrthoDB" id="6882680at2"/>
<keyword evidence="5" id="KW-1185">Reference proteome</keyword>
<accession>A0A318RU25</accession>
<dbReference type="InterPro" id="IPR050740">
    <property type="entry name" value="Aldehyde_DH_Superfamily"/>
</dbReference>
<comment type="caution">
    <text evidence="4">The sequence shown here is derived from an EMBL/GenBank/DDBJ whole genome shotgun (WGS) entry which is preliminary data.</text>
</comment>
<name>A0A318RU25_WILLI</name>
<comment type="similarity">
    <text evidence="1">Belongs to the aldehyde dehydrogenase family.</text>
</comment>
<dbReference type="Gene3D" id="3.40.605.10">
    <property type="entry name" value="Aldehyde Dehydrogenase, Chain A, domain 1"/>
    <property type="match status" value="1"/>
</dbReference>
<dbReference type="InterPro" id="IPR015590">
    <property type="entry name" value="Aldehyde_DH_dom"/>
</dbReference>
<dbReference type="EMBL" id="QJSP01000008">
    <property type="protein sequence ID" value="PYE16300.1"/>
    <property type="molecule type" value="Genomic_DNA"/>
</dbReference>
<dbReference type="InterPro" id="IPR016161">
    <property type="entry name" value="Ald_DH/histidinol_DH"/>
</dbReference>
<gene>
    <name evidence="4" type="ORF">DFR67_10851</name>
</gene>
<dbReference type="PANTHER" id="PTHR43353:SF5">
    <property type="entry name" value="SUCCINATE-SEMIALDEHYDE DEHYDROGENASE, MITOCHONDRIAL"/>
    <property type="match status" value="1"/>
</dbReference>
<dbReference type="GO" id="GO:0004777">
    <property type="term" value="F:succinate-semialdehyde dehydrogenase (NAD+) activity"/>
    <property type="evidence" value="ECO:0007669"/>
    <property type="project" value="TreeGrafter"/>
</dbReference>
<protein>
    <submittedName>
        <fullName evidence="4">Succinate-semialdehyde dehydrogenase/glutarate-semialdehyde dehydrogenase</fullName>
    </submittedName>
</protein>
<dbReference type="RefSeq" id="WP_110470185.1">
    <property type="nucleotide sequence ID" value="NZ_QJSP01000008.1"/>
</dbReference>
<dbReference type="SUPFAM" id="SSF53720">
    <property type="entry name" value="ALDH-like"/>
    <property type="match status" value="1"/>
</dbReference>
<dbReference type="CDD" id="cd07103">
    <property type="entry name" value="ALDH_F5_SSADH_GabD"/>
    <property type="match status" value="1"/>
</dbReference>
<dbReference type="PANTHER" id="PTHR43353">
    <property type="entry name" value="SUCCINATE-SEMIALDEHYDE DEHYDROGENASE, MITOCHONDRIAL"/>
    <property type="match status" value="1"/>
</dbReference>
<evidence type="ECO:0000256" key="1">
    <source>
        <dbReference type="ARBA" id="ARBA00009986"/>
    </source>
</evidence>
<organism evidence="4 5">
    <name type="scientific">Williamsia limnetica</name>
    <dbReference type="NCBI Taxonomy" id="882452"/>
    <lineage>
        <taxon>Bacteria</taxon>
        <taxon>Bacillati</taxon>
        <taxon>Actinomycetota</taxon>
        <taxon>Actinomycetes</taxon>
        <taxon>Mycobacteriales</taxon>
        <taxon>Nocardiaceae</taxon>
        <taxon>Williamsia</taxon>
    </lineage>
</organism>
<dbReference type="InterPro" id="IPR016163">
    <property type="entry name" value="Ald_DH_C"/>
</dbReference>
<dbReference type="AlphaFoldDB" id="A0A318RU25"/>
<dbReference type="Gene3D" id="3.40.309.10">
    <property type="entry name" value="Aldehyde Dehydrogenase, Chain A, domain 2"/>
    <property type="match status" value="1"/>
</dbReference>
<dbReference type="GO" id="GO:0009450">
    <property type="term" value="P:gamma-aminobutyric acid catabolic process"/>
    <property type="evidence" value="ECO:0007669"/>
    <property type="project" value="TreeGrafter"/>
</dbReference>
<dbReference type="FunFam" id="3.40.309.10:FF:000004">
    <property type="entry name" value="Succinate-semialdehyde dehydrogenase I"/>
    <property type="match status" value="1"/>
</dbReference>
<feature type="domain" description="Aldehyde dehydrogenase" evidence="3">
    <location>
        <begin position="25"/>
        <end position="486"/>
    </location>
</feature>
<evidence type="ECO:0000256" key="2">
    <source>
        <dbReference type="ARBA" id="ARBA00023002"/>
    </source>
</evidence>
<dbReference type="InterPro" id="IPR016162">
    <property type="entry name" value="Ald_DH_N"/>
</dbReference>
<evidence type="ECO:0000259" key="3">
    <source>
        <dbReference type="Pfam" id="PF00171"/>
    </source>
</evidence>
<proteinExistence type="inferred from homology"/>
<dbReference type="Pfam" id="PF00171">
    <property type="entry name" value="Aldedh"/>
    <property type="match status" value="1"/>
</dbReference>